<sequence>MALGKSVASDVAAERWPVDVQNIPEAEWPRLAEALLSELFGRSCWVAYQEKEAHPGTDSFSIGLHEAICSTERRWLRDAIGLPDSSAQKQRERSALKKAVMKARECLLCVAREGDQYQVEHRKNTTKLQKELYELKSRRFFLNFLLYRPSSLPVPRPDELDQDGCGRFDDHIHLKEADRSVPMTPEENEREQALKSHYQFGRLPCSLPFRYHMESFGEYFRKEQLTLEEFLRLHPDDLAGALAAFGLEDVGGPFTDTSKSVLDIVHSGTQIGRSQRASAIRSLVLRAQLVIVRRRLQFSSPVPG</sequence>
<reference evidence="1 2" key="1">
    <citation type="journal article" date="2016" name="Mol. Biol. Evol.">
        <title>Comparative Genomics of Early-Diverging Mushroom-Forming Fungi Provides Insights into the Origins of Lignocellulose Decay Capabilities.</title>
        <authorList>
            <person name="Nagy L.G."/>
            <person name="Riley R."/>
            <person name="Tritt A."/>
            <person name="Adam C."/>
            <person name="Daum C."/>
            <person name="Floudas D."/>
            <person name="Sun H."/>
            <person name="Yadav J.S."/>
            <person name="Pangilinan J."/>
            <person name="Larsson K.H."/>
            <person name="Matsuura K."/>
            <person name="Barry K."/>
            <person name="Labutti K."/>
            <person name="Kuo R."/>
            <person name="Ohm R.A."/>
            <person name="Bhattacharya S.S."/>
            <person name="Shirouzu T."/>
            <person name="Yoshinaga Y."/>
            <person name="Martin F.M."/>
            <person name="Grigoriev I.V."/>
            <person name="Hibbett D.S."/>
        </authorList>
    </citation>
    <scope>NUCLEOTIDE SEQUENCE [LARGE SCALE GENOMIC DNA]</scope>
    <source>
        <strain evidence="1 2">HHB12733</strain>
    </source>
</reference>
<gene>
    <name evidence="1" type="ORF">CALCODRAFT_225660</name>
</gene>
<dbReference type="InParanoid" id="A0A165C0X0"/>
<proteinExistence type="predicted"/>
<dbReference type="EMBL" id="KV424245">
    <property type="protein sequence ID" value="KZT50072.1"/>
    <property type="molecule type" value="Genomic_DNA"/>
</dbReference>
<accession>A0A165C0X0</accession>
<evidence type="ECO:0000313" key="1">
    <source>
        <dbReference type="EMBL" id="KZT50072.1"/>
    </source>
</evidence>
<protein>
    <submittedName>
        <fullName evidence="1">Uncharacterized protein</fullName>
    </submittedName>
</protein>
<name>A0A165C0X0_9BASI</name>
<keyword evidence="2" id="KW-1185">Reference proteome</keyword>
<dbReference type="AlphaFoldDB" id="A0A165C0X0"/>
<dbReference type="Proteomes" id="UP000076842">
    <property type="component" value="Unassembled WGS sequence"/>
</dbReference>
<evidence type="ECO:0000313" key="2">
    <source>
        <dbReference type="Proteomes" id="UP000076842"/>
    </source>
</evidence>
<organism evidence="1 2">
    <name type="scientific">Calocera cornea HHB12733</name>
    <dbReference type="NCBI Taxonomy" id="1353952"/>
    <lineage>
        <taxon>Eukaryota</taxon>
        <taxon>Fungi</taxon>
        <taxon>Dikarya</taxon>
        <taxon>Basidiomycota</taxon>
        <taxon>Agaricomycotina</taxon>
        <taxon>Dacrymycetes</taxon>
        <taxon>Dacrymycetales</taxon>
        <taxon>Dacrymycetaceae</taxon>
        <taxon>Calocera</taxon>
    </lineage>
</organism>